<evidence type="ECO:0000256" key="1">
    <source>
        <dbReference type="ARBA" id="ARBA00005199"/>
    </source>
</evidence>
<sequence length="246" mass="27122">MKVPRAPNPLFLIDYDGTLAPLVQDPARAYPHPQVPRLLAELSRRHPLYLVTGRRVADLEPLLPVPGLRVVGVHGMEEGILGEEARTLVFSGVLERIERLRREVPRMEGVRLEDKGCAIALHYRGAPDEAAVVEALQRWVARLPEGLEPLWGKKVLEVRPAGYNKGQAVRRIVAMYPGRTPVYIGDDATDEEAFAALGEDALTIRVGPGRTRARYRLEDVEAVVAYLEGYLNPSKKAAAEQGATNG</sequence>
<dbReference type="EC" id="3.1.3.12" evidence="4"/>
<comment type="pathway">
    <text evidence="1 4">Glycan biosynthesis; trehalose biosynthesis.</text>
</comment>
<dbReference type="NCBIfam" id="TIGR00685">
    <property type="entry name" value="T6PP"/>
    <property type="match status" value="1"/>
</dbReference>
<dbReference type="InterPro" id="IPR023214">
    <property type="entry name" value="HAD_sf"/>
</dbReference>
<accession>F2NM31</accession>
<keyword evidence="4" id="KW-0460">Magnesium</keyword>
<dbReference type="GO" id="GO:0005992">
    <property type="term" value="P:trehalose biosynthetic process"/>
    <property type="evidence" value="ECO:0007669"/>
    <property type="project" value="UniProtKB-UniPathway"/>
</dbReference>
<dbReference type="PANTHER" id="PTHR43768:SF3">
    <property type="entry name" value="TREHALOSE 6-PHOSPHATE PHOSPHATASE"/>
    <property type="match status" value="1"/>
</dbReference>
<evidence type="ECO:0000256" key="3">
    <source>
        <dbReference type="ARBA" id="ARBA00022801"/>
    </source>
</evidence>
<dbReference type="HOGENOM" id="CLU_037265_2_1_0"/>
<dbReference type="CDD" id="cd01627">
    <property type="entry name" value="HAD_TPP"/>
    <property type="match status" value="1"/>
</dbReference>
<keyword evidence="3 4" id="KW-0378">Hydrolase</keyword>
<dbReference type="InterPro" id="IPR003337">
    <property type="entry name" value="Trehalose_PPase"/>
</dbReference>
<proteinExistence type="inferred from homology"/>
<dbReference type="EMBL" id="CP002630">
    <property type="protein sequence ID" value="AEB11501.1"/>
    <property type="molecule type" value="Genomic_DNA"/>
</dbReference>
<dbReference type="InterPro" id="IPR044651">
    <property type="entry name" value="OTSB-like"/>
</dbReference>
<evidence type="ECO:0000313" key="6">
    <source>
        <dbReference type="Proteomes" id="UP000007030"/>
    </source>
</evidence>
<dbReference type="SUPFAM" id="SSF56784">
    <property type="entry name" value="HAD-like"/>
    <property type="match status" value="1"/>
</dbReference>
<dbReference type="STRING" id="869210.Marky_0751"/>
<comment type="catalytic activity">
    <reaction evidence="4">
        <text>alpha,alpha-trehalose 6-phosphate + H2O = alpha,alpha-trehalose + phosphate</text>
        <dbReference type="Rhea" id="RHEA:23420"/>
        <dbReference type="ChEBI" id="CHEBI:15377"/>
        <dbReference type="ChEBI" id="CHEBI:16551"/>
        <dbReference type="ChEBI" id="CHEBI:43474"/>
        <dbReference type="ChEBI" id="CHEBI:58429"/>
        <dbReference type="EC" id="3.1.3.12"/>
    </reaction>
</comment>
<dbReference type="NCBIfam" id="TIGR01484">
    <property type="entry name" value="HAD-SF-IIB"/>
    <property type="match status" value="1"/>
</dbReference>
<protein>
    <recommendedName>
        <fullName evidence="4">Trehalose 6-phosphate phosphatase</fullName>
        <ecNumber evidence="4">3.1.3.12</ecNumber>
    </recommendedName>
</protein>
<evidence type="ECO:0000256" key="2">
    <source>
        <dbReference type="ARBA" id="ARBA00008770"/>
    </source>
</evidence>
<comment type="function">
    <text evidence="4">Removes the phosphate from trehalose 6-phosphate to produce free trehalose.</text>
</comment>
<name>F2NM31_MARHT</name>
<dbReference type="InterPro" id="IPR006379">
    <property type="entry name" value="HAD-SF_hydro_IIB"/>
</dbReference>
<reference evidence="5 6" key="1">
    <citation type="journal article" date="2012" name="Stand. Genomic Sci.">
        <title>Complete genome sequence of the aerobic, heterotroph Marinithermus hydrothermalis type strain (T1(T)) from a deep-sea hydrothermal vent chimney.</title>
        <authorList>
            <person name="Copeland A."/>
            <person name="Gu W."/>
            <person name="Yasawong M."/>
            <person name="Lapidus A."/>
            <person name="Lucas S."/>
            <person name="Deshpande S."/>
            <person name="Pagani I."/>
            <person name="Tapia R."/>
            <person name="Cheng J.F."/>
            <person name="Goodwin L.A."/>
            <person name="Pitluck S."/>
            <person name="Liolios K."/>
            <person name="Ivanova N."/>
            <person name="Mavromatis K."/>
            <person name="Mikhailova N."/>
            <person name="Pati A."/>
            <person name="Chen A."/>
            <person name="Palaniappan K."/>
            <person name="Land M."/>
            <person name="Pan C."/>
            <person name="Brambilla E.M."/>
            <person name="Rohde M."/>
            <person name="Tindall B.J."/>
            <person name="Sikorski J."/>
            <person name="Goker M."/>
            <person name="Detter J.C."/>
            <person name="Bristow J."/>
            <person name="Eisen J.A."/>
            <person name="Markowitz V."/>
            <person name="Hugenholtz P."/>
            <person name="Kyrpides N.C."/>
            <person name="Klenk H.P."/>
            <person name="Woyke T."/>
        </authorList>
    </citation>
    <scope>NUCLEOTIDE SEQUENCE [LARGE SCALE GENOMIC DNA]</scope>
    <source>
        <strain evidence="6">DSM 14884 / JCM 11576 / T1</strain>
    </source>
</reference>
<keyword evidence="6" id="KW-1185">Reference proteome</keyword>
<keyword evidence="4" id="KW-0479">Metal-binding</keyword>
<dbReference type="PANTHER" id="PTHR43768">
    <property type="entry name" value="TREHALOSE 6-PHOSPHATE PHOSPHATASE"/>
    <property type="match status" value="1"/>
</dbReference>
<dbReference type="eggNOG" id="COG1877">
    <property type="taxonomic scope" value="Bacteria"/>
</dbReference>
<evidence type="ECO:0000313" key="5">
    <source>
        <dbReference type="EMBL" id="AEB11501.1"/>
    </source>
</evidence>
<organism evidence="5 6">
    <name type="scientific">Marinithermus hydrothermalis (strain DSM 14884 / JCM 11576 / T1)</name>
    <dbReference type="NCBI Taxonomy" id="869210"/>
    <lineage>
        <taxon>Bacteria</taxon>
        <taxon>Thermotogati</taxon>
        <taxon>Deinococcota</taxon>
        <taxon>Deinococci</taxon>
        <taxon>Thermales</taxon>
        <taxon>Thermaceae</taxon>
        <taxon>Marinithermus</taxon>
    </lineage>
</organism>
<evidence type="ECO:0000256" key="4">
    <source>
        <dbReference type="RuleBase" id="RU361117"/>
    </source>
</evidence>
<dbReference type="KEGG" id="mhd:Marky_0751"/>
<dbReference type="UniPathway" id="UPA00299"/>
<dbReference type="AlphaFoldDB" id="F2NM31"/>
<dbReference type="Proteomes" id="UP000007030">
    <property type="component" value="Chromosome"/>
</dbReference>
<dbReference type="Gene3D" id="3.30.70.1020">
    <property type="entry name" value="Trehalose-6-phosphate phosphatase related protein, domain 2"/>
    <property type="match status" value="1"/>
</dbReference>
<dbReference type="GO" id="GO:0004805">
    <property type="term" value="F:trehalose-phosphatase activity"/>
    <property type="evidence" value="ECO:0007669"/>
    <property type="project" value="UniProtKB-EC"/>
</dbReference>
<comment type="similarity">
    <text evidence="2 4">Belongs to the trehalose phosphatase family.</text>
</comment>
<comment type="cofactor">
    <cofactor evidence="4">
        <name>Mg(2+)</name>
        <dbReference type="ChEBI" id="CHEBI:18420"/>
    </cofactor>
</comment>
<dbReference type="Pfam" id="PF02358">
    <property type="entry name" value="Trehalose_PPase"/>
    <property type="match status" value="1"/>
</dbReference>
<dbReference type="OrthoDB" id="9797743at2"/>
<dbReference type="RefSeq" id="WP_013703553.1">
    <property type="nucleotide sequence ID" value="NC_015387.1"/>
</dbReference>
<dbReference type="InterPro" id="IPR036412">
    <property type="entry name" value="HAD-like_sf"/>
</dbReference>
<dbReference type="GO" id="GO:0046872">
    <property type="term" value="F:metal ion binding"/>
    <property type="evidence" value="ECO:0007669"/>
    <property type="project" value="UniProtKB-KW"/>
</dbReference>
<dbReference type="Gene3D" id="3.40.50.1000">
    <property type="entry name" value="HAD superfamily/HAD-like"/>
    <property type="match status" value="1"/>
</dbReference>
<gene>
    <name evidence="5" type="ordered locus">Marky_0751</name>
</gene>